<evidence type="ECO:0000313" key="1">
    <source>
        <dbReference type="EMBL" id="OEH81700.1"/>
    </source>
</evidence>
<sequence>MIKRILYIEGIPAVLWGPKSNHVFIAVHGDQSNKEDDIIKLFAEVAVNKGYQVLSFDLPEHGDRKIERTLCTAQNSVKDLVKIVNYVSYQAVKISVFGCSIGAYFSMLAYKDELIQQALFLSPVVDMKRIIFNMMMWFNISEERLKKDQKVVTPIKTLYWDYYEYVLIHPLQWHSPTKILYGAKDELCEEDFINQFVEKTSSELTILEEGEHFFHSQEQLTFFEKWLERSINGLKPSK</sequence>
<dbReference type="EMBL" id="MIEK01000037">
    <property type="protein sequence ID" value="OEH81700.1"/>
    <property type="molecule type" value="Genomic_DNA"/>
</dbReference>
<dbReference type="STRING" id="762845.BCR26_15690"/>
<reference evidence="1 2" key="1">
    <citation type="submission" date="2016-09" db="EMBL/GenBank/DDBJ databases">
        <authorList>
            <person name="Capua I."/>
            <person name="De Benedictis P."/>
            <person name="Joannis T."/>
            <person name="Lombin L.H."/>
            <person name="Cattoli G."/>
        </authorList>
    </citation>
    <scope>NUCLEOTIDE SEQUENCE [LARGE SCALE GENOMIC DNA]</scope>
    <source>
        <strain evidence="1 2">LMG 25899</strain>
    </source>
</reference>
<dbReference type="Gene3D" id="3.40.50.1820">
    <property type="entry name" value="alpha/beta hydrolase"/>
    <property type="match status" value="1"/>
</dbReference>
<dbReference type="AlphaFoldDB" id="A0A1E5KV36"/>
<organism evidence="1 2">
    <name type="scientific">Enterococcus rivorum</name>
    <dbReference type="NCBI Taxonomy" id="762845"/>
    <lineage>
        <taxon>Bacteria</taxon>
        <taxon>Bacillati</taxon>
        <taxon>Bacillota</taxon>
        <taxon>Bacilli</taxon>
        <taxon>Lactobacillales</taxon>
        <taxon>Enterococcaceae</taxon>
        <taxon>Enterococcus</taxon>
    </lineage>
</organism>
<proteinExistence type="predicted"/>
<keyword evidence="1" id="KW-0378">Hydrolase</keyword>
<keyword evidence="2" id="KW-1185">Reference proteome</keyword>
<evidence type="ECO:0000313" key="2">
    <source>
        <dbReference type="Proteomes" id="UP000095256"/>
    </source>
</evidence>
<dbReference type="GO" id="GO:0016787">
    <property type="term" value="F:hydrolase activity"/>
    <property type="evidence" value="ECO:0007669"/>
    <property type="project" value="UniProtKB-KW"/>
</dbReference>
<comment type="caution">
    <text evidence="1">The sequence shown here is derived from an EMBL/GenBank/DDBJ whole genome shotgun (WGS) entry which is preliminary data.</text>
</comment>
<protein>
    <submittedName>
        <fullName evidence="1">Alpha/beta hydrolase</fullName>
    </submittedName>
</protein>
<dbReference type="SUPFAM" id="SSF53474">
    <property type="entry name" value="alpha/beta-Hydrolases"/>
    <property type="match status" value="1"/>
</dbReference>
<gene>
    <name evidence="1" type="ORF">BCR26_15690</name>
</gene>
<dbReference type="InterPro" id="IPR029058">
    <property type="entry name" value="AB_hydrolase_fold"/>
</dbReference>
<dbReference type="RefSeq" id="WP_069699316.1">
    <property type="nucleotide sequence ID" value="NZ_JAGGMA010000043.1"/>
</dbReference>
<accession>A0A1E5KV36</accession>
<dbReference type="Proteomes" id="UP000095256">
    <property type="component" value="Unassembled WGS sequence"/>
</dbReference>
<dbReference type="OrthoDB" id="358525at2"/>
<name>A0A1E5KV36_9ENTE</name>